<dbReference type="AlphaFoldDB" id="A0AB73PJE6"/>
<sequence>MIMKKPKFEFYERPNGHNEFLEFLEKLPKKDQDKLLAVIHNVEVHGLLVARKMKWVKKLEDNLFELRSELGNNIQRALYFHWTGSRFIITHGFSKKSQKTPPKEILRALEIRKEFEEENKNANN</sequence>
<accession>A0AB73PJE6</accession>
<dbReference type="Proteomes" id="UP000194737">
    <property type="component" value="Unassembled WGS sequence"/>
</dbReference>
<protein>
    <recommendedName>
        <fullName evidence="3">Type II toxin-antitoxin system RelE/ParE family toxin</fullName>
    </recommendedName>
</protein>
<name>A0AB73PJE6_ENTFC</name>
<dbReference type="EMBL" id="NGLB01000005">
    <property type="protein sequence ID" value="OTN93518.1"/>
    <property type="molecule type" value="Genomic_DNA"/>
</dbReference>
<proteinExistence type="predicted"/>
<evidence type="ECO:0008006" key="3">
    <source>
        <dbReference type="Google" id="ProtNLM"/>
    </source>
</evidence>
<evidence type="ECO:0000313" key="1">
    <source>
        <dbReference type="EMBL" id="OTN93518.1"/>
    </source>
</evidence>
<evidence type="ECO:0000313" key="2">
    <source>
        <dbReference type="Proteomes" id="UP000194737"/>
    </source>
</evidence>
<dbReference type="InterPro" id="IPR009241">
    <property type="entry name" value="HigB-like"/>
</dbReference>
<dbReference type="Pfam" id="PF05973">
    <property type="entry name" value="Gp49"/>
    <property type="match status" value="1"/>
</dbReference>
<reference evidence="1 2" key="1">
    <citation type="submission" date="2017-05" db="EMBL/GenBank/DDBJ databases">
        <title>The Genome Sequence of Enterococcus faecium 6F2_DIV0138.</title>
        <authorList>
            <consortium name="The Broad Institute Genomics Platform"/>
            <consortium name="The Broad Institute Genomic Center for Infectious Diseases"/>
            <person name="Earl A."/>
            <person name="Manson A."/>
            <person name="Schwartman J."/>
            <person name="Gilmore M."/>
            <person name="Abouelleil A."/>
            <person name="Cao P."/>
            <person name="Chapman S."/>
            <person name="Cusick C."/>
            <person name="Shea T."/>
            <person name="Young S."/>
            <person name="Neafsey D."/>
            <person name="Nusbaum C."/>
            <person name="Birren B."/>
        </authorList>
    </citation>
    <scope>NUCLEOTIDE SEQUENCE [LARGE SCALE GENOMIC DNA]</scope>
    <source>
        <strain evidence="1 2">6F2_DIV0138</strain>
    </source>
</reference>
<gene>
    <name evidence="1" type="ORF">A5804_002888</name>
</gene>
<organism evidence="1 2">
    <name type="scientific">Enterococcus faecium</name>
    <name type="common">Streptococcus faecium</name>
    <dbReference type="NCBI Taxonomy" id="1352"/>
    <lineage>
        <taxon>Bacteria</taxon>
        <taxon>Bacillati</taxon>
        <taxon>Bacillota</taxon>
        <taxon>Bacilli</taxon>
        <taxon>Lactobacillales</taxon>
        <taxon>Enterococcaceae</taxon>
        <taxon>Enterococcus</taxon>
    </lineage>
</organism>
<comment type="caution">
    <text evidence="1">The sequence shown here is derived from an EMBL/GenBank/DDBJ whole genome shotgun (WGS) entry which is preliminary data.</text>
</comment>